<evidence type="ECO:0000256" key="2">
    <source>
        <dbReference type="ARBA" id="ARBA00012438"/>
    </source>
</evidence>
<dbReference type="PANTHER" id="PTHR41523:SF8">
    <property type="entry name" value="ETHYLENE RESPONSE SENSOR PROTEIN"/>
    <property type="match status" value="1"/>
</dbReference>
<reference evidence="12 13" key="1">
    <citation type="journal article" date="2014" name="Int. J. Syst. Evol. Microbiol.">
        <title>Complete genome sequence of Corynebacterium casei LMG S-19264T (=DSM 44701T), isolated from a smear-ripened cheese.</title>
        <authorList>
            <consortium name="US DOE Joint Genome Institute (JGI-PGF)"/>
            <person name="Walter F."/>
            <person name="Albersmeier A."/>
            <person name="Kalinowski J."/>
            <person name="Ruckert C."/>
        </authorList>
    </citation>
    <scope>NUCLEOTIDE SEQUENCE [LARGE SCALE GENOMIC DNA]</scope>
    <source>
        <strain evidence="12 13">KCTC 12866</strain>
    </source>
</reference>
<feature type="domain" description="Histidine kinase/HSP90-like ATPase" evidence="10">
    <location>
        <begin position="490"/>
        <end position="579"/>
    </location>
</feature>
<dbReference type="PANTHER" id="PTHR41523">
    <property type="entry name" value="TWO-COMPONENT SYSTEM SENSOR PROTEIN"/>
    <property type="match status" value="1"/>
</dbReference>
<keyword evidence="6" id="KW-0418">Kinase</keyword>
<evidence type="ECO:0000313" key="12">
    <source>
        <dbReference type="EMBL" id="GHB66971.1"/>
    </source>
</evidence>
<dbReference type="InterPro" id="IPR011990">
    <property type="entry name" value="TPR-like_helical_dom_sf"/>
</dbReference>
<keyword evidence="7" id="KW-0067">ATP-binding</keyword>
<evidence type="ECO:0000256" key="3">
    <source>
        <dbReference type="ARBA" id="ARBA00022553"/>
    </source>
</evidence>
<evidence type="ECO:0000313" key="13">
    <source>
        <dbReference type="Proteomes" id="UP000598271"/>
    </source>
</evidence>
<keyword evidence="4" id="KW-0808">Transferase</keyword>
<dbReference type="Gene3D" id="1.25.40.10">
    <property type="entry name" value="Tetratricopeptide repeat domain"/>
    <property type="match status" value="2"/>
</dbReference>
<keyword evidence="8" id="KW-1133">Transmembrane helix</keyword>
<dbReference type="GO" id="GO:0005524">
    <property type="term" value="F:ATP binding"/>
    <property type="evidence" value="ECO:0007669"/>
    <property type="project" value="UniProtKB-KW"/>
</dbReference>
<evidence type="ECO:0000259" key="11">
    <source>
        <dbReference type="Pfam" id="PF07568"/>
    </source>
</evidence>
<comment type="catalytic activity">
    <reaction evidence="1">
        <text>ATP + protein L-histidine = ADP + protein N-phospho-L-histidine.</text>
        <dbReference type="EC" id="2.7.13.3"/>
    </reaction>
</comment>
<accession>A0A8J3D8P3</accession>
<dbReference type="SUPFAM" id="SSF55874">
    <property type="entry name" value="ATPase domain of HSP90 chaperone/DNA topoisomerase II/histidine kinase"/>
    <property type="match status" value="1"/>
</dbReference>
<keyword evidence="9" id="KW-0732">Signal</keyword>
<feature type="domain" description="Signal transduction histidine kinase subgroup 2 dimerisation and phosphoacceptor" evidence="11">
    <location>
        <begin position="390"/>
        <end position="461"/>
    </location>
</feature>
<comment type="caution">
    <text evidence="12">The sequence shown here is derived from an EMBL/GenBank/DDBJ whole genome shotgun (WGS) entry which is preliminary data.</text>
</comment>
<organism evidence="12 13">
    <name type="scientific">Persicitalea jodogahamensis</name>
    <dbReference type="NCBI Taxonomy" id="402147"/>
    <lineage>
        <taxon>Bacteria</taxon>
        <taxon>Pseudomonadati</taxon>
        <taxon>Bacteroidota</taxon>
        <taxon>Cytophagia</taxon>
        <taxon>Cytophagales</taxon>
        <taxon>Spirosomataceae</taxon>
        <taxon>Persicitalea</taxon>
    </lineage>
</organism>
<gene>
    <name evidence="12" type="ORF">GCM10007390_20330</name>
</gene>
<evidence type="ECO:0000256" key="7">
    <source>
        <dbReference type="ARBA" id="ARBA00022840"/>
    </source>
</evidence>
<dbReference type="Pfam" id="PF02518">
    <property type="entry name" value="HATPase_c"/>
    <property type="match status" value="1"/>
</dbReference>
<evidence type="ECO:0000256" key="5">
    <source>
        <dbReference type="ARBA" id="ARBA00022741"/>
    </source>
</evidence>
<evidence type="ECO:0000256" key="4">
    <source>
        <dbReference type="ARBA" id="ARBA00022679"/>
    </source>
</evidence>
<evidence type="ECO:0000256" key="8">
    <source>
        <dbReference type="SAM" id="Phobius"/>
    </source>
</evidence>
<feature type="chain" id="PRO_5035327540" description="histidine kinase" evidence="9">
    <location>
        <begin position="25"/>
        <end position="581"/>
    </location>
</feature>
<name>A0A8J3D8P3_9BACT</name>
<sequence>MRLPLSLKFLLGIGLIFLAMEHSAAQEPDYQPLQPDKVEWAEQVGRHAKVRKDSNLLAEYHYLYGKIYDASGNFLMAKRHFLHSLRIQEARGHTFAIVRLYFRLSTAEKLQLHQIEALRYARLGLRIAERSKSDESLYLAYGQMVAIYSNYDHIHGNKTLPISTREANSDSLVKYLNKVEPVARRLGKPSEIMGLDSRLGEEMLRSRNREAITYFKEALDISMQLAKPYDQVNKLLNLSNAYIVFGQPKEAYGFLQRAKTIYNTLYQDSRVIALGFEDTYANYYEAVGNWKAALEHTKKRHELEKRDYIADHEGAVTRLGMEFESEKKEALLESQRKELALKSENIKTQRWLLVAVSALLLLAVSGVAVYYRLFRQKARIGRQNAELVQEQNHRVKNNLQVVSGLLQLQANRLSDTAAIAALEDTQLRLKVMAALQKKLYENDRLTPIKAADFIQELVDMALLSFGCTPIVPHYEIPETIELPLDYALPVGLIVNELTTNACKYAFADHPDPRLTVRMWRQDNDLHLQLADNGSGFKPPSPTNGVRQSLGMKIIDLQVKQLKGKSSFDITEGTTFRMHFRG</sequence>
<keyword evidence="8" id="KW-0812">Transmembrane</keyword>
<dbReference type="AlphaFoldDB" id="A0A8J3D8P3"/>
<evidence type="ECO:0000256" key="9">
    <source>
        <dbReference type="SAM" id="SignalP"/>
    </source>
</evidence>
<proteinExistence type="predicted"/>
<keyword evidence="5" id="KW-0547">Nucleotide-binding</keyword>
<dbReference type="InterPro" id="IPR003594">
    <property type="entry name" value="HATPase_dom"/>
</dbReference>
<protein>
    <recommendedName>
        <fullName evidence="2">histidine kinase</fullName>
        <ecNumber evidence="2">2.7.13.3</ecNumber>
    </recommendedName>
</protein>
<keyword evidence="3" id="KW-0597">Phosphoprotein</keyword>
<dbReference type="EC" id="2.7.13.3" evidence="2"/>
<feature type="signal peptide" evidence="9">
    <location>
        <begin position="1"/>
        <end position="24"/>
    </location>
</feature>
<feature type="transmembrane region" description="Helical" evidence="8">
    <location>
        <begin position="351"/>
        <end position="373"/>
    </location>
</feature>
<dbReference type="InterPro" id="IPR011495">
    <property type="entry name" value="Sig_transdc_His_kin_sub2_dim/P"/>
</dbReference>
<evidence type="ECO:0000256" key="6">
    <source>
        <dbReference type="ARBA" id="ARBA00022777"/>
    </source>
</evidence>
<evidence type="ECO:0000259" key="10">
    <source>
        <dbReference type="Pfam" id="PF02518"/>
    </source>
</evidence>
<dbReference type="Gene3D" id="3.30.565.10">
    <property type="entry name" value="Histidine kinase-like ATPase, C-terminal domain"/>
    <property type="match status" value="1"/>
</dbReference>
<evidence type="ECO:0000256" key="1">
    <source>
        <dbReference type="ARBA" id="ARBA00000085"/>
    </source>
</evidence>
<dbReference type="Proteomes" id="UP000598271">
    <property type="component" value="Unassembled WGS sequence"/>
</dbReference>
<dbReference type="Pfam" id="PF07568">
    <property type="entry name" value="HisKA_2"/>
    <property type="match status" value="1"/>
</dbReference>
<dbReference type="SUPFAM" id="SSF48452">
    <property type="entry name" value="TPR-like"/>
    <property type="match status" value="1"/>
</dbReference>
<keyword evidence="13" id="KW-1185">Reference proteome</keyword>
<keyword evidence="8" id="KW-0472">Membrane</keyword>
<dbReference type="InterPro" id="IPR036890">
    <property type="entry name" value="HATPase_C_sf"/>
</dbReference>
<dbReference type="GO" id="GO:0004673">
    <property type="term" value="F:protein histidine kinase activity"/>
    <property type="evidence" value="ECO:0007669"/>
    <property type="project" value="UniProtKB-EC"/>
</dbReference>
<dbReference type="EMBL" id="BMXF01000002">
    <property type="protein sequence ID" value="GHB66971.1"/>
    <property type="molecule type" value="Genomic_DNA"/>
</dbReference>